<keyword evidence="3 5" id="KW-0378">Hydrolase</keyword>
<protein>
    <recommendedName>
        <fullName evidence="5">Exodeoxyribonuclease 7 large subunit</fullName>
        <ecNumber evidence="5">3.1.11.6</ecNumber>
    </recommendedName>
    <alternativeName>
        <fullName evidence="5">Exodeoxyribonuclease VII large subunit</fullName>
        <shortName evidence="5">Exonuclease VII large subunit</shortName>
    </alternativeName>
</protein>
<evidence type="ECO:0000256" key="6">
    <source>
        <dbReference type="RuleBase" id="RU004355"/>
    </source>
</evidence>
<evidence type="ECO:0000313" key="9">
    <source>
        <dbReference type="EMBL" id="PVE41749.1"/>
    </source>
</evidence>
<reference evidence="9" key="1">
    <citation type="submission" date="2017-04" db="EMBL/GenBank/DDBJ databases">
        <title>Unexpected and diverse lifestyles within the genus Limnohabitans.</title>
        <authorList>
            <person name="Kasalicky V."/>
            <person name="Mehrshad M."/>
            <person name="Andrei S.-A."/>
            <person name="Salcher M."/>
            <person name="Kratochvilova H."/>
            <person name="Simek K."/>
            <person name="Ghai R."/>
        </authorList>
    </citation>
    <scope>NUCLEOTIDE SEQUENCE [LARGE SCALE GENOMIC DNA]</scope>
    <source>
        <strain evidence="9">II-D5</strain>
    </source>
</reference>
<keyword evidence="10" id="KW-1185">Reference proteome</keyword>
<evidence type="ECO:0000259" key="7">
    <source>
        <dbReference type="Pfam" id="PF02601"/>
    </source>
</evidence>
<dbReference type="GO" id="GO:0008855">
    <property type="term" value="F:exodeoxyribonuclease VII activity"/>
    <property type="evidence" value="ECO:0007669"/>
    <property type="project" value="UniProtKB-UniRule"/>
</dbReference>
<dbReference type="Proteomes" id="UP000037507">
    <property type="component" value="Unassembled WGS sequence"/>
</dbReference>
<dbReference type="InterPro" id="IPR003753">
    <property type="entry name" value="Exonuc_VII_L"/>
</dbReference>
<dbReference type="OrthoDB" id="9802795at2"/>
<dbReference type="HAMAP" id="MF_00378">
    <property type="entry name" value="Exonuc_7_L"/>
    <property type="match status" value="1"/>
</dbReference>
<dbReference type="GO" id="GO:0006308">
    <property type="term" value="P:DNA catabolic process"/>
    <property type="evidence" value="ECO:0007669"/>
    <property type="project" value="UniProtKB-UniRule"/>
</dbReference>
<sequence>MAHFDDLTPRAWTVSALCRAVADTLDAQFNPVTVRGEISGFSRAASGHCYFSIKDDTGQIRCAMFRRAASLVNFSPRDGELVEVRGRLSVYEARGDLQLVVESMERAGQGALFEQFLRLKAKLEAEGLFDPVHKRPLPGQPRAIGVVTSLGAAAWHDVVTALQRRVPHIPVLMAPALVQGNGAAATLVQALQNMYALTAEDNPMSAPVDVILLVRGGGSMEDLWAFNDETLARVMAQSPVPIICGVGHEIDFTIADFVADVRAPTPTAAAEMAAPDRGVGLQSLSVLEHRLSRGLLRQQDRQAQRLDGLATRLGHGLQRQHDRQSQQLGSLGARWGVGLQRQQERQAQRLSTITARLSRPQALLGQHSQWLDRLAHRLQAGAQSGLGNSRHQLERLNDRLGFSQGQVAQRSQRLELAALRLSSVDPHRVLERGYAWLSDENGQALTQVAQFQPGQNVRATLADGDVPLTVRSNR</sequence>
<keyword evidence="4 5" id="KW-0269">Exonuclease</keyword>
<dbReference type="RefSeq" id="WP_053174614.1">
    <property type="nucleotide sequence ID" value="NZ_LFYT02000024.1"/>
</dbReference>
<accession>A0A2T7UAQ5</accession>
<evidence type="ECO:0000256" key="4">
    <source>
        <dbReference type="ARBA" id="ARBA00022839"/>
    </source>
</evidence>
<evidence type="ECO:0000256" key="1">
    <source>
        <dbReference type="ARBA" id="ARBA00022490"/>
    </source>
</evidence>
<dbReference type="EC" id="3.1.11.6" evidence="5"/>
<comment type="subcellular location">
    <subcellularLocation>
        <location evidence="5 6">Cytoplasm</location>
    </subcellularLocation>
</comment>
<dbReference type="Pfam" id="PF02601">
    <property type="entry name" value="Exonuc_VII_L"/>
    <property type="match status" value="1"/>
</dbReference>
<dbReference type="NCBIfam" id="TIGR00237">
    <property type="entry name" value="xseA"/>
    <property type="match status" value="1"/>
</dbReference>
<feature type="domain" description="Exonuclease VII large subunit C-terminal" evidence="7">
    <location>
        <begin position="128"/>
        <end position="467"/>
    </location>
</feature>
<comment type="caution">
    <text evidence="9">The sequence shown here is derived from an EMBL/GenBank/DDBJ whole genome shotgun (WGS) entry which is preliminary data.</text>
</comment>
<dbReference type="CDD" id="cd04489">
    <property type="entry name" value="ExoVII_LU_OBF"/>
    <property type="match status" value="1"/>
</dbReference>
<keyword evidence="2 5" id="KW-0540">Nuclease</keyword>
<keyword evidence="1 5" id="KW-0963">Cytoplasm</keyword>
<dbReference type="InterPro" id="IPR025824">
    <property type="entry name" value="OB-fold_nuc-bd_dom"/>
</dbReference>
<evidence type="ECO:0000256" key="3">
    <source>
        <dbReference type="ARBA" id="ARBA00022801"/>
    </source>
</evidence>
<evidence type="ECO:0000259" key="8">
    <source>
        <dbReference type="Pfam" id="PF13742"/>
    </source>
</evidence>
<dbReference type="Pfam" id="PF13742">
    <property type="entry name" value="tRNA_anti_2"/>
    <property type="match status" value="1"/>
</dbReference>
<name>A0A2T7UAQ5_9BURK</name>
<comment type="similarity">
    <text evidence="5 6">Belongs to the XseA family.</text>
</comment>
<dbReference type="AlphaFoldDB" id="A0A2T7UAQ5"/>
<evidence type="ECO:0000256" key="2">
    <source>
        <dbReference type="ARBA" id="ARBA00022722"/>
    </source>
</evidence>
<gene>
    <name evidence="5" type="primary">xseA</name>
    <name evidence="9" type="ORF">H663_015565</name>
</gene>
<dbReference type="PANTHER" id="PTHR30008">
    <property type="entry name" value="EXODEOXYRIBONUCLEASE 7 LARGE SUBUNIT"/>
    <property type="match status" value="1"/>
</dbReference>
<comment type="subunit">
    <text evidence="5">Heterooligomer composed of large and small subunits.</text>
</comment>
<evidence type="ECO:0000256" key="5">
    <source>
        <dbReference type="HAMAP-Rule" id="MF_00378"/>
    </source>
</evidence>
<comment type="function">
    <text evidence="5">Bidirectionally degrades single-stranded DNA into large acid-insoluble oligonucleotides, which are then degraded further into small acid-soluble oligonucleotides.</text>
</comment>
<dbReference type="GO" id="GO:0003676">
    <property type="term" value="F:nucleic acid binding"/>
    <property type="evidence" value="ECO:0007669"/>
    <property type="project" value="InterPro"/>
</dbReference>
<organism evidence="9 10">
    <name type="scientific">Limnohabitans planktonicus II-D5</name>
    <dbReference type="NCBI Taxonomy" id="1293045"/>
    <lineage>
        <taxon>Bacteria</taxon>
        <taxon>Pseudomonadati</taxon>
        <taxon>Pseudomonadota</taxon>
        <taxon>Betaproteobacteria</taxon>
        <taxon>Burkholderiales</taxon>
        <taxon>Comamonadaceae</taxon>
        <taxon>Limnohabitans</taxon>
    </lineage>
</organism>
<dbReference type="GO" id="GO:0005737">
    <property type="term" value="C:cytoplasm"/>
    <property type="evidence" value="ECO:0007669"/>
    <property type="project" value="UniProtKB-SubCell"/>
</dbReference>
<dbReference type="InterPro" id="IPR020579">
    <property type="entry name" value="Exonuc_VII_lsu_C"/>
</dbReference>
<comment type="catalytic activity">
    <reaction evidence="5 6">
        <text>Exonucleolytic cleavage in either 5'- to 3'- or 3'- to 5'-direction to yield nucleoside 5'-phosphates.</text>
        <dbReference type="EC" id="3.1.11.6"/>
    </reaction>
</comment>
<dbReference type="Gene3D" id="2.40.50.1010">
    <property type="match status" value="1"/>
</dbReference>
<dbReference type="PANTHER" id="PTHR30008:SF0">
    <property type="entry name" value="EXODEOXYRIBONUCLEASE 7 LARGE SUBUNIT"/>
    <property type="match status" value="1"/>
</dbReference>
<dbReference type="EMBL" id="LFYT02000024">
    <property type="protein sequence ID" value="PVE41749.1"/>
    <property type="molecule type" value="Genomic_DNA"/>
</dbReference>
<dbReference type="STRING" id="1293045.H663_15185"/>
<evidence type="ECO:0000313" key="10">
    <source>
        <dbReference type="Proteomes" id="UP000037507"/>
    </source>
</evidence>
<feature type="domain" description="OB-fold nucleic acid binding" evidence="8">
    <location>
        <begin position="12"/>
        <end position="105"/>
    </location>
</feature>
<proteinExistence type="inferred from homology"/>
<dbReference type="GO" id="GO:0009318">
    <property type="term" value="C:exodeoxyribonuclease VII complex"/>
    <property type="evidence" value="ECO:0007669"/>
    <property type="project" value="UniProtKB-UniRule"/>
</dbReference>